<organism evidence="1 2">
    <name type="scientific">Paracoccus saliphilus</name>
    <dbReference type="NCBI Taxonomy" id="405559"/>
    <lineage>
        <taxon>Bacteria</taxon>
        <taxon>Pseudomonadati</taxon>
        <taxon>Pseudomonadota</taxon>
        <taxon>Alphaproteobacteria</taxon>
        <taxon>Rhodobacterales</taxon>
        <taxon>Paracoccaceae</taxon>
        <taxon>Paracoccus</taxon>
    </lineage>
</organism>
<sequence>MNALAFNHQQGYGNSVVRSSRDSEYAVFSRVTRMLRQSIVSGDARARIEAVDKNNQLWTILAADLASEGNALPDELRANLLSLADFSLRHGHAVLARKATVDALIDVNMSIMKGLRGKVGQ</sequence>
<name>A0ABY7S7Z9_9RHOB</name>
<reference evidence="1 2" key="1">
    <citation type="submission" date="2021-01" db="EMBL/GenBank/DDBJ databases">
        <title>Biogeographic distribution of Paracoccus.</title>
        <authorList>
            <person name="Hollensteiner J."/>
            <person name="Leineberger J."/>
            <person name="Brinkhoff T."/>
            <person name="Daniel R."/>
        </authorList>
    </citation>
    <scope>NUCLEOTIDE SEQUENCE [LARGE SCALE GENOMIC DNA]</scope>
    <source>
        <strain evidence="1 2">DSM 18447</strain>
    </source>
</reference>
<dbReference type="RefSeq" id="WP_076522177.1">
    <property type="nucleotide sequence ID" value="NZ_CP067140.1"/>
</dbReference>
<accession>A0ABY7S7Z9</accession>
<keyword evidence="1" id="KW-0969">Cilium</keyword>
<dbReference type="NCBIfam" id="NF009435">
    <property type="entry name" value="PRK12794.1"/>
    <property type="match status" value="1"/>
</dbReference>
<dbReference type="Pfam" id="PF07309">
    <property type="entry name" value="FlaF"/>
    <property type="match status" value="1"/>
</dbReference>
<keyword evidence="2" id="KW-1185">Reference proteome</keyword>
<proteinExistence type="predicted"/>
<protein>
    <submittedName>
        <fullName evidence="1">Flagellar biosynthesis regulator FlaF</fullName>
    </submittedName>
</protein>
<gene>
    <name evidence="1" type="primary">flaF</name>
    <name evidence="1" type="ORF">JHX88_20710</name>
</gene>
<keyword evidence="1" id="KW-0966">Cell projection</keyword>
<dbReference type="InterPro" id="IPR010845">
    <property type="entry name" value="FlaF"/>
</dbReference>
<dbReference type="Proteomes" id="UP001215549">
    <property type="component" value="Chromosome"/>
</dbReference>
<evidence type="ECO:0000313" key="2">
    <source>
        <dbReference type="Proteomes" id="UP001215549"/>
    </source>
</evidence>
<dbReference type="EMBL" id="CP067140">
    <property type="protein sequence ID" value="WCR03166.1"/>
    <property type="molecule type" value="Genomic_DNA"/>
</dbReference>
<evidence type="ECO:0000313" key="1">
    <source>
        <dbReference type="EMBL" id="WCR03166.1"/>
    </source>
</evidence>
<keyword evidence="1" id="KW-0282">Flagellum</keyword>